<sequence>MNKFLRAIFILVILTMLSAAIIQIFLPHLLGEKSAYGLSIHWQREIGFWNLAILPLLLAVKLKYD</sequence>
<reference evidence="2 3" key="1">
    <citation type="submission" date="2018-06" db="EMBL/GenBank/DDBJ databases">
        <authorList>
            <consortium name="Pathogen Informatics"/>
            <person name="Doyle S."/>
        </authorList>
    </citation>
    <scope>NUCLEOTIDE SEQUENCE [LARGE SCALE GENOMIC DNA]</scope>
    <source>
        <strain evidence="2 3">NCTC11085</strain>
    </source>
</reference>
<protein>
    <submittedName>
        <fullName evidence="2">Uncharacterized protein</fullName>
    </submittedName>
</protein>
<dbReference type="Proteomes" id="UP000249623">
    <property type="component" value="Chromosome 1"/>
</dbReference>
<keyword evidence="1" id="KW-0812">Transmembrane</keyword>
<organism evidence="2 3">
    <name type="scientific">Streptococcus sanguinis</name>
    <dbReference type="NCBI Taxonomy" id="1305"/>
    <lineage>
        <taxon>Bacteria</taxon>
        <taxon>Bacillati</taxon>
        <taxon>Bacillota</taxon>
        <taxon>Bacilli</taxon>
        <taxon>Lactobacillales</taxon>
        <taxon>Streptococcaceae</taxon>
        <taxon>Streptococcus</taxon>
    </lineage>
</organism>
<dbReference type="EMBL" id="LS483346">
    <property type="protein sequence ID" value="SQF34201.1"/>
    <property type="molecule type" value="Genomic_DNA"/>
</dbReference>
<feature type="transmembrane region" description="Helical" evidence="1">
    <location>
        <begin position="46"/>
        <end position="64"/>
    </location>
</feature>
<accession>A0A2X3XEH8</accession>
<gene>
    <name evidence="2" type="ORF">NCTC11085_00689</name>
</gene>
<feature type="transmembrane region" description="Helical" evidence="1">
    <location>
        <begin position="7"/>
        <end position="26"/>
    </location>
</feature>
<evidence type="ECO:0000313" key="2">
    <source>
        <dbReference type="EMBL" id="SQF34201.1"/>
    </source>
</evidence>
<keyword evidence="1" id="KW-0472">Membrane</keyword>
<dbReference type="AlphaFoldDB" id="A0A2X3XEH8"/>
<evidence type="ECO:0000313" key="3">
    <source>
        <dbReference type="Proteomes" id="UP000249623"/>
    </source>
</evidence>
<evidence type="ECO:0000256" key="1">
    <source>
        <dbReference type="SAM" id="Phobius"/>
    </source>
</evidence>
<proteinExistence type="predicted"/>
<keyword evidence="1" id="KW-1133">Transmembrane helix</keyword>
<name>A0A2X3XEH8_STRSA</name>